<dbReference type="Proteomes" id="UP000017174">
    <property type="component" value="Unassembled WGS sequence"/>
</dbReference>
<evidence type="ECO:0000313" key="2">
    <source>
        <dbReference type="Proteomes" id="UP000017174"/>
    </source>
</evidence>
<dbReference type="EMBL" id="AXZG01000059">
    <property type="protein sequence ID" value="ERT64806.1"/>
    <property type="molecule type" value="Genomic_DNA"/>
</dbReference>
<comment type="caution">
    <text evidence="1">The sequence shown here is derived from an EMBL/GenBank/DDBJ whole genome shotgun (WGS) entry which is preliminary data.</text>
</comment>
<name>U7UZU2_9MICC</name>
<accession>U7UZU2</accession>
<reference evidence="1 2" key="1">
    <citation type="submission" date="2013-08" db="EMBL/GenBank/DDBJ databases">
        <authorList>
            <person name="Weinstock G."/>
            <person name="Sodergren E."/>
            <person name="Wylie T."/>
            <person name="Fulton L."/>
            <person name="Fulton R."/>
            <person name="Fronick C."/>
            <person name="O'Laughlin M."/>
            <person name="Godfrey J."/>
            <person name="Miner T."/>
            <person name="Herter B."/>
            <person name="Appelbaum E."/>
            <person name="Cordes M."/>
            <person name="Lek S."/>
            <person name="Wollam A."/>
            <person name="Pepin K.H."/>
            <person name="Palsikar V.B."/>
            <person name="Mitreva M."/>
            <person name="Wilson R.K."/>
        </authorList>
    </citation>
    <scope>NUCLEOTIDE SEQUENCE [LARGE SCALE GENOMIC DNA]</scope>
    <source>
        <strain evidence="1 2">F0184</strain>
    </source>
</reference>
<proteinExistence type="predicted"/>
<protein>
    <submittedName>
        <fullName evidence="1">Uncharacterized protein</fullName>
    </submittedName>
</protein>
<dbReference type="HOGENOM" id="CLU_3140268_0_0_11"/>
<organism evidence="1 2">
    <name type="scientific">Rothia aeria F0184</name>
    <dbReference type="NCBI Taxonomy" id="888019"/>
    <lineage>
        <taxon>Bacteria</taxon>
        <taxon>Bacillati</taxon>
        <taxon>Actinomycetota</taxon>
        <taxon>Actinomycetes</taxon>
        <taxon>Micrococcales</taxon>
        <taxon>Micrococcaceae</taxon>
        <taxon>Rothia</taxon>
    </lineage>
</organism>
<dbReference type="AlphaFoldDB" id="U7UZU2"/>
<gene>
    <name evidence="1" type="ORF">HMPREF0742_02166</name>
</gene>
<evidence type="ECO:0000313" key="1">
    <source>
        <dbReference type="EMBL" id="ERT64806.1"/>
    </source>
</evidence>
<sequence length="49" mass="5510">MVEPYGAPYFRTDAPLLFPHRFMSWQPYRVSCSHAAYGGVGGFFPEGIV</sequence>